<protein>
    <recommendedName>
        <fullName evidence="3">T26-17p</fullName>
    </recommendedName>
</protein>
<organism evidence="1 2">
    <name type="scientific">Thermococcus barophilus</name>
    <dbReference type="NCBI Taxonomy" id="55802"/>
    <lineage>
        <taxon>Archaea</taxon>
        <taxon>Methanobacteriati</taxon>
        <taxon>Methanobacteriota</taxon>
        <taxon>Thermococci</taxon>
        <taxon>Thermococcales</taxon>
        <taxon>Thermococcaceae</taxon>
        <taxon>Thermococcus</taxon>
    </lineage>
</organism>
<dbReference type="PATRIC" id="fig|55802.8.peg.895"/>
<dbReference type="AlphaFoldDB" id="A0A0S1XAP1"/>
<reference evidence="1 2" key="1">
    <citation type="journal article" date="2016" name="Genome Announc.">
        <title>Complete genome sequence of the hyperthermophilic and piezophilic archaeon Thermococcus barophilus Ch5, capable of growth at the expense of hydrogenogenesis from carbon monoxide and formate.</title>
        <authorList>
            <person name="Oger P."/>
            <person name="Sokolova T.G."/>
            <person name="Kozhevnikova D.A."/>
            <person name="Taranov E.A."/>
            <person name="Vannier P."/>
            <person name="Lee H.S."/>
            <person name="Kwon K.K."/>
            <person name="Kang S.G."/>
            <person name="Lee J.H."/>
            <person name="Bonch-Osmolovskaya E.A."/>
            <person name="Lebedinsky A.V."/>
        </authorList>
    </citation>
    <scope>NUCLEOTIDE SEQUENCE [LARGE SCALE GENOMIC DNA]</scope>
    <source>
        <strain evidence="2">Ch5</strain>
    </source>
</reference>
<gene>
    <name evidence="1" type="ORF">TBCH5v1_0897</name>
</gene>
<dbReference type="EMBL" id="CP013050">
    <property type="protein sequence ID" value="ALM74849.1"/>
    <property type="molecule type" value="Genomic_DNA"/>
</dbReference>
<evidence type="ECO:0000313" key="2">
    <source>
        <dbReference type="Proteomes" id="UP000066042"/>
    </source>
</evidence>
<accession>A0A0S1XAP1</accession>
<proteinExistence type="predicted"/>
<dbReference type="Proteomes" id="UP000066042">
    <property type="component" value="Chromosome"/>
</dbReference>
<evidence type="ECO:0000313" key="1">
    <source>
        <dbReference type="EMBL" id="ALM74849.1"/>
    </source>
</evidence>
<dbReference type="GeneID" id="26136172"/>
<evidence type="ECO:0008006" key="3">
    <source>
        <dbReference type="Google" id="ProtNLM"/>
    </source>
</evidence>
<dbReference type="STRING" id="55802.TBCH5v1_0897"/>
<dbReference type="RefSeq" id="WP_056933659.1">
    <property type="nucleotide sequence ID" value="NZ_CP013050.1"/>
</dbReference>
<name>A0A0S1XAP1_THEBA</name>
<sequence>MLKLKVHKQVKRQKKGGKIYNVEQKIVYIPSKAEVGEEVYILTEEELKELITLIPRERRPNWLVKE</sequence>